<proteinExistence type="predicted"/>
<accession>A0A382JZN7</accession>
<sequence>VGQDQFFKAITSITEHLAGRALDAELEAYLHE</sequence>
<reference evidence="1" key="1">
    <citation type="submission" date="2018-05" db="EMBL/GenBank/DDBJ databases">
        <authorList>
            <person name="Lanie J.A."/>
            <person name="Ng W.-L."/>
            <person name="Kazmierczak K.M."/>
            <person name="Andrzejewski T.M."/>
            <person name="Davidsen T.M."/>
            <person name="Wayne K.J."/>
            <person name="Tettelin H."/>
            <person name="Glass J.I."/>
            <person name="Rusch D."/>
            <person name="Podicherti R."/>
            <person name="Tsui H.-C.T."/>
            <person name="Winkler M.E."/>
        </authorList>
    </citation>
    <scope>NUCLEOTIDE SEQUENCE</scope>
</reference>
<organism evidence="1">
    <name type="scientific">marine metagenome</name>
    <dbReference type="NCBI Taxonomy" id="408172"/>
    <lineage>
        <taxon>unclassified sequences</taxon>
        <taxon>metagenomes</taxon>
        <taxon>ecological metagenomes</taxon>
    </lineage>
</organism>
<feature type="non-terminal residue" evidence="1">
    <location>
        <position position="32"/>
    </location>
</feature>
<evidence type="ECO:0000313" key="1">
    <source>
        <dbReference type="EMBL" id="SVC18054.1"/>
    </source>
</evidence>
<feature type="non-terminal residue" evidence="1">
    <location>
        <position position="1"/>
    </location>
</feature>
<dbReference type="AlphaFoldDB" id="A0A382JZN7"/>
<protein>
    <submittedName>
        <fullName evidence="1">Uncharacterized protein</fullName>
    </submittedName>
</protein>
<dbReference type="EMBL" id="UINC01077697">
    <property type="protein sequence ID" value="SVC18054.1"/>
    <property type="molecule type" value="Genomic_DNA"/>
</dbReference>
<name>A0A382JZN7_9ZZZZ</name>
<gene>
    <name evidence="1" type="ORF">METZ01_LOCUS270908</name>
</gene>